<dbReference type="FunFam" id="3.50.30.30:FF:000005">
    <property type="entry name" value="subtilisin-like protease SBT1.5"/>
    <property type="match status" value="1"/>
</dbReference>
<dbReference type="Pfam" id="PF00082">
    <property type="entry name" value="Peptidase_S8"/>
    <property type="match status" value="1"/>
</dbReference>
<feature type="domain" description="Inhibitor I9" evidence="11">
    <location>
        <begin position="32"/>
        <end position="111"/>
    </location>
</feature>
<evidence type="ECO:0000256" key="8">
    <source>
        <dbReference type="SAM" id="SignalP"/>
    </source>
</evidence>
<evidence type="ECO:0000259" key="12">
    <source>
        <dbReference type="Pfam" id="PF17766"/>
    </source>
</evidence>
<evidence type="ECO:0000259" key="11">
    <source>
        <dbReference type="Pfam" id="PF05922"/>
    </source>
</evidence>
<protein>
    <submittedName>
        <fullName evidence="13">TSA: Wollemia nobilis Ref_Wollemi_Transcript_13270_2450 transcribed RNA sequence</fullName>
    </submittedName>
</protein>
<dbReference type="GO" id="GO:0006508">
    <property type="term" value="P:proteolysis"/>
    <property type="evidence" value="ECO:0007669"/>
    <property type="project" value="UniProtKB-KW"/>
</dbReference>
<reference evidence="13" key="1">
    <citation type="submission" date="2015-02" db="EMBL/GenBank/DDBJ databases">
        <title>A transcriptome of Wollemia nobilis - a relic of Gondwana.</title>
        <authorList>
            <person name="Chia J.Y."/>
            <person name="Leong Y.S."/>
            <person name="Abdul Karim S."/>
            <person name="Wan Azmi N."/>
            <person name="Hercus R."/>
            <person name="Croft L."/>
        </authorList>
    </citation>
    <scope>NUCLEOTIDE SEQUENCE</scope>
    <source>
        <strain evidence="13">MaeBrown</strain>
        <tissue evidence="13">Leaf</tissue>
    </source>
</reference>
<accession>A0A0C9QR38</accession>
<feature type="active site" description="Charge relay system" evidence="6 7">
    <location>
        <position position="558"/>
    </location>
</feature>
<feature type="active site" description="Charge relay system" evidence="6 7">
    <location>
        <position position="219"/>
    </location>
</feature>
<dbReference type="FunFam" id="3.40.50.200:FF:000006">
    <property type="entry name" value="Subtilisin-like protease SBT1.5"/>
    <property type="match status" value="1"/>
</dbReference>
<keyword evidence="3 8" id="KW-0732">Signal</keyword>
<feature type="domain" description="Peptidase S8/S53" evidence="9">
    <location>
        <begin position="138"/>
        <end position="599"/>
    </location>
</feature>
<dbReference type="Gene3D" id="3.50.30.30">
    <property type="match status" value="1"/>
</dbReference>
<dbReference type="PRINTS" id="PR00723">
    <property type="entry name" value="SUBTILISIN"/>
</dbReference>
<dbReference type="EMBL" id="GCHU01013194">
    <property type="protein sequence ID" value="JAG87195.1"/>
    <property type="molecule type" value="Transcribed_RNA"/>
</dbReference>
<evidence type="ECO:0000256" key="3">
    <source>
        <dbReference type="ARBA" id="ARBA00022729"/>
    </source>
</evidence>
<dbReference type="CDD" id="cd04852">
    <property type="entry name" value="Peptidases_S8_3"/>
    <property type="match status" value="1"/>
</dbReference>
<dbReference type="SUPFAM" id="SSF52743">
    <property type="entry name" value="Subtilisin-like"/>
    <property type="match status" value="1"/>
</dbReference>
<dbReference type="PROSITE" id="PS51892">
    <property type="entry name" value="SUBTILASE"/>
    <property type="match status" value="1"/>
</dbReference>
<dbReference type="Pfam" id="PF02225">
    <property type="entry name" value="PA"/>
    <property type="match status" value="1"/>
</dbReference>
<dbReference type="GO" id="GO:0004252">
    <property type="term" value="F:serine-type endopeptidase activity"/>
    <property type="evidence" value="ECO:0007669"/>
    <property type="project" value="UniProtKB-UniRule"/>
</dbReference>
<dbReference type="InterPro" id="IPR034197">
    <property type="entry name" value="Peptidases_S8_3"/>
</dbReference>
<sequence>MIMVFNFYFCSVFCFALFLSVLATDTNDDRKSYIVYMGNSRHKSRESLVRSHQDLLSSVLGSRNQAQQSLVHSYTYAFTGFSAVISAEQANALAEKPGVVSVFPDPVLNLHTTQSWQFLQMESNMGGGSDPIPTSSDKDAIVGLLDTGVWPESPSFSDKGIASVPSRWKGACMQGKDFTLSNCNNKLIGARYYKLNAESQRRLVTVWTKSMTPRDANGHGTHTASTAGGNVVENANYYGLANGTARGGAPTARIAMYRVCSEDGCQGSQILAGFDDAVNDGVDVLSVSLGHSGFYQIDYTADPIAIGAFHAAQKGILVVCSAGNDGPSSQTVVNAAPWIFTVGATTINREYGSNVVLGNNKILQGEGINFSNLSRSSIYPLVYGGSIPNNSSSSEDASNCSPGSLNASTVKGKIVLCLHGDTGYLRLSKKNAIKSIGGLGIILVDDGSQKSVATNYGTFPATSISNKSAEDILSYIKSTGNPVTTITATETINNYKPAPVVAFFSSRGPGGLTQNILKPDIGAPGVNILASWIPTNGSSDVVPAGMKPSEFNIISGTSMACPHVSGAAAFLKTVNPTWSLSAIRSALITTATPVNNMGNPMTKDSDIVATPFDYGAGEVNPMAALQPGLVYETENEDYFHFLCNSGLDSKKIKAISGNDNYTCPSDSTGDLISNMNYPTIAISKLDLKGNKSVIRTVANVSPDGESTYKLSIAAPPGLNVKVSPDALTFSKATLKLSFNVTFTPVDGATKGYVFGSLTWDDGEHNVRTPFAINIV</sequence>
<feature type="active site" description="Charge relay system" evidence="6 7">
    <location>
        <position position="146"/>
    </location>
</feature>
<name>A0A0C9QR38_9CONI</name>
<dbReference type="Pfam" id="PF05922">
    <property type="entry name" value="Inhibitor_I9"/>
    <property type="match status" value="1"/>
</dbReference>
<dbReference type="CDD" id="cd02120">
    <property type="entry name" value="PA_subtilisin_like"/>
    <property type="match status" value="1"/>
</dbReference>
<feature type="chain" id="PRO_5002201374" evidence="8">
    <location>
        <begin position="24"/>
        <end position="775"/>
    </location>
</feature>
<keyword evidence="5 7" id="KW-0720">Serine protease</keyword>
<evidence type="ECO:0000256" key="7">
    <source>
        <dbReference type="PROSITE-ProRule" id="PRU01240"/>
    </source>
</evidence>
<comment type="similarity">
    <text evidence="1 7">Belongs to the peptidase S8 family.</text>
</comment>
<feature type="signal peptide" evidence="8">
    <location>
        <begin position="1"/>
        <end position="23"/>
    </location>
</feature>
<feature type="domain" description="Subtilisin-like protease fibronectin type-III" evidence="12">
    <location>
        <begin position="674"/>
        <end position="772"/>
    </location>
</feature>
<dbReference type="InterPro" id="IPR045051">
    <property type="entry name" value="SBT"/>
</dbReference>
<dbReference type="Gene3D" id="3.30.70.80">
    <property type="entry name" value="Peptidase S8 propeptide/proteinase inhibitor I9"/>
    <property type="match status" value="1"/>
</dbReference>
<dbReference type="Gene3D" id="2.60.40.2310">
    <property type="match status" value="1"/>
</dbReference>
<dbReference type="InterPro" id="IPR015500">
    <property type="entry name" value="Peptidase_S8_subtilisin-rel"/>
</dbReference>
<evidence type="ECO:0000259" key="9">
    <source>
        <dbReference type="Pfam" id="PF00082"/>
    </source>
</evidence>
<dbReference type="InterPro" id="IPR003137">
    <property type="entry name" value="PA_domain"/>
</dbReference>
<dbReference type="InterPro" id="IPR023828">
    <property type="entry name" value="Peptidase_S8_Ser-AS"/>
</dbReference>
<dbReference type="InterPro" id="IPR036852">
    <property type="entry name" value="Peptidase_S8/S53_dom_sf"/>
</dbReference>
<dbReference type="InterPro" id="IPR037045">
    <property type="entry name" value="S8pro/Inhibitor_I9_sf"/>
</dbReference>
<evidence type="ECO:0000256" key="5">
    <source>
        <dbReference type="ARBA" id="ARBA00022825"/>
    </source>
</evidence>
<dbReference type="PANTHER" id="PTHR10795">
    <property type="entry name" value="PROPROTEIN CONVERTASE SUBTILISIN/KEXIN"/>
    <property type="match status" value="1"/>
</dbReference>
<evidence type="ECO:0000313" key="13">
    <source>
        <dbReference type="EMBL" id="JAG87195.1"/>
    </source>
</evidence>
<dbReference type="PROSITE" id="PS00138">
    <property type="entry name" value="SUBTILASE_SER"/>
    <property type="match status" value="1"/>
</dbReference>
<dbReference type="FunFam" id="3.30.70.80:FF:000002">
    <property type="entry name" value="Subtilisin-like protease SBT5.3"/>
    <property type="match status" value="1"/>
</dbReference>
<organism evidence="13">
    <name type="scientific">Wollemia nobilis</name>
    <dbReference type="NCBI Taxonomy" id="56998"/>
    <lineage>
        <taxon>Eukaryota</taxon>
        <taxon>Viridiplantae</taxon>
        <taxon>Streptophyta</taxon>
        <taxon>Embryophyta</taxon>
        <taxon>Tracheophyta</taxon>
        <taxon>Spermatophyta</taxon>
        <taxon>Pinopsida</taxon>
        <taxon>Pinidae</taxon>
        <taxon>Conifers II</taxon>
        <taxon>Araucariales</taxon>
        <taxon>Araucariaceae</taxon>
        <taxon>Wollemia</taxon>
    </lineage>
</organism>
<dbReference type="InterPro" id="IPR041469">
    <property type="entry name" value="Subtilisin-like_FN3"/>
</dbReference>
<dbReference type="InterPro" id="IPR010259">
    <property type="entry name" value="S8pro/Inhibitor_I9"/>
</dbReference>
<keyword evidence="2 7" id="KW-0645">Protease</keyword>
<feature type="domain" description="PA" evidence="10">
    <location>
        <begin position="379"/>
        <end position="472"/>
    </location>
</feature>
<dbReference type="InterPro" id="IPR000209">
    <property type="entry name" value="Peptidase_S8/S53_dom"/>
</dbReference>
<dbReference type="Pfam" id="PF17766">
    <property type="entry name" value="fn3_6"/>
    <property type="match status" value="1"/>
</dbReference>
<evidence type="ECO:0000256" key="6">
    <source>
        <dbReference type="PIRSR" id="PIRSR615500-1"/>
    </source>
</evidence>
<dbReference type="AlphaFoldDB" id="A0A0C9QR38"/>
<evidence type="ECO:0000259" key="10">
    <source>
        <dbReference type="Pfam" id="PF02225"/>
    </source>
</evidence>
<proteinExistence type="inferred from homology"/>
<evidence type="ECO:0000256" key="1">
    <source>
        <dbReference type="ARBA" id="ARBA00011073"/>
    </source>
</evidence>
<evidence type="ECO:0000256" key="2">
    <source>
        <dbReference type="ARBA" id="ARBA00022670"/>
    </source>
</evidence>
<evidence type="ECO:0000256" key="4">
    <source>
        <dbReference type="ARBA" id="ARBA00022801"/>
    </source>
</evidence>
<dbReference type="Gene3D" id="3.40.50.200">
    <property type="entry name" value="Peptidase S8/S53 domain"/>
    <property type="match status" value="1"/>
</dbReference>
<keyword evidence="4 7" id="KW-0378">Hydrolase</keyword>